<comment type="caution">
    <text evidence="7">The sequence shown here is derived from an EMBL/GenBank/DDBJ whole genome shotgun (WGS) entry which is preliminary data.</text>
</comment>
<dbReference type="PANTHER" id="PTHR34857">
    <property type="entry name" value="SLL0384 PROTEIN"/>
    <property type="match status" value="1"/>
</dbReference>
<dbReference type="CDD" id="cd16914">
    <property type="entry name" value="EcfT"/>
    <property type="match status" value="1"/>
</dbReference>
<comment type="subcellular location">
    <subcellularLocation>
        <location evidence="1">Membrane</location>
        <topology evidence="1">Multi-pass membrane protein</topology>
    </subcellularLocation>
</comment>
<keyword evidence="5 6" id="KW-0472">Membrane</keyword>
<feature type="transmembrane region" description="Helical" evidence="6">
    <location>
        <begin position="108"/>
        <end position="125"/>
    </location>
</feature>
<feature type="transmembrane region" description="Helical" evidence="6">
    <location>
        <begin position="57"/>
        <end position="74"/>
    </location>
</feature>
<feature type="transmembrane region" description="Helical" evidence="6">
    <location>
        <begin position="257"/>
        <end position="275"/>
    </location>
</feature>
<evidence type="ECO:0000256" key="1">
    <source>
        <dbReference type="ARBA" id="ARBA00004141"/>
    </source>
</evidence>
<keyword evidence="8" id="KW-1185">Reference proteome</keyword>
<evidence type="ECO:0000256" key="5">
    <source>
        <dbReference type="ARBA" id="ARBA00023136"/>
    </source>
</evidence>
<name>A0ABU1A712_9LACO</name>
<dbReference type="InterPro" id="IPR051611">
    <property type="entry name" value="ECF_transporter_component"/>
</dbReference>
<sequence>MTVKQPNSLPNWLQQPNHLTSQPQRHNFLAHNQQHLTQLLSRLAQPLPAVKATRWQLSPATSLIRLGILVLLIALTNNTAWLWVLGLLLAGHLLVLTPSQLRRFTRSWLLSTGIALLVVLPSYWLVGPATVLLFVCKTGLILASTQYYRLTTTFQALLSGLKALHCPNLFIMTLAVAITYLRMLGHYLLQTMMALDMRLVAPAKHPYQLIGTLFGNLFLKSHAYALELYAAMEARGFNGQYVNQPTTTTRWHDYLTLTPYLVLVIVFIFGGIYGIN</sequence>
<evidence type="ECO:0000313" key="7">
    <source>
        <dbReference type="EMBL" id="MDQ7936719.1"/>
    </source>
</evidence>
<dbReference type="PANTHER" id="PTHR34857:SF2">
    <property type="entry name" value="SLL0384 PROTEIN"/>
    <property type="match status" value="1"/>
</dbReference>
<dbReference type="RefSeq" id="WP_308702532.1">
    <property type="nucleotide sequence ID" value="NZ_AP027463.1"/>
</dbReference>
<evidence type="ECO:0000256" key="2">
    <source>
        <dbReference type="ARBA" id="ARBA00022475"/>
    </source>
</evidence>
<keyword evidence="3 6" id="KW-0812">Transmembrane</keyword>
<proteinExistence type="predicted"/>
<gene>
    <name evidence="7" type="ORF">RA086_03540</name>
</gene>
<dbReference type="EMBL" id="JAVCWF010000001">
    <property type="protein sequence ID" value="MDQ7936719.1"/>
    <property type="molecule type" value="Genomic_DNA"/>
</dbReference>
<evidence type="ECO:0000256" key="4">
    <source>
        <dbReference type="ARBA" id="ARBA00022989"/>
    </source>
</evidence>
<dbReference type="Pfam" id="PF02361">
    <property type="entry name" value="CbiQ"/>
    <property type="match status" value="1"/>
</dbReference>
<protein>
    <submittedName>
        <fullName evidence="7">Energy-coupling factor transporter transmembrane component T</fullName>
    </submittedName>
</protein>
<dbReference type="InterPro" id="IPR003339">
    <property type="entry name" value="ABC/ECF_trnsptr_transmembrane"/>
</dbReference>
<reference evidence="7 8" key="1">
    <citation type="journal article" date="2023" name="Int. J. Syst. Evol. Microbiol.">
        <title>Lactiplantibacillus brownii sp. nov., a novel psychrotolerant species isolated from sauerkraut.</title>
        <authorList>
            <person name="Heng Y.C."/>
            <person name="Silvaraju S."/>
            <person name="Lee J.K.Y."/>
            <person name="Kittelmann S."/>
        </authorList>
    </citation>
    <scope>NUCLEOTIDE SEQUENCE [LARGE SCALE GENOMIC DNA]</scope>
    <source>
        <strain evidence="7 8">WILCCON 0030</strain>
    </source>
</reference>
<organism evidence="7 8">
    <name type="scientific">Lactiplantibacillus brownii</name>
    <dbReference type="NCBI Taxonomy" id="3069269"/>
    <lineage>
        <taxon>Bacteria</taxon>
        <taxon>Bacillati</taxon>
        <taxon>Bacillota</taxon>
        <taxon>Bacilli</taxon>
        <taxon>Lactobacillales</taxon>
        <taxon>Lactobacillaceae</taxon>
        <taxon>Lactiplantibacillus</taxon>
    </lineage>
</organism>
<keyword evidence="4 6" id="KW-1133">Transmembrane helix</keyword>
<evidence type="ECO:0000256" key="3">
    <source>
        <dbReference type="ARBA" id="ARBA00022692"/>
    </source>
</evidence>
<keyword evidence="2" id="KW-1003">Cell membrane</keyword>
<accession>A0ABU1A712</accession>
<dbReference type="Proteomes" id="UP001227831">
    <property type="component" value="Unassembled WGS sequence"/>
</dbReference>
<evidence type="ECO:0000256" key="6">
    <source>
        <dbReference type="SAM" id="Phobius"/>
    </source>
</evidence>
<evidence type="ECO:0000313" key="8">
    <source>
        <dbReference type="Proteomes" id="UP001227831"/>
    </source>
</evidence>